<organism evidence="4 5">
    <name type="scientific">Tegillarca granosa</name>
    <name type="common">Malaysian cockle</name>
    <name type="synonym">Anadara granosa</name>
    <dbReference type="NCBI Taxonomy" id="220873"/>
    <lineage>
        <taxon>Eukaryota</taxon>
        <taxon>Metazoa</taxon>
        <taxon>Spiralia</taxon>
        <taxon>Lophotrochozoa</taxon>
        <taxon>Mollusca</taxon>
        <taxon>Bivalvia</taxon>
        <taxon>Autobranchia</taxon>
        <taxon>Pteriomorphia</taxon>
        <taxon>Arcoida</taxon>
        <taxon>Arcoidea</taxon>
        <taxon>Arcidae</taxon>
        <taxon>Tegillarca</taxon>
    </lineage>
</organism>
<dbReference type="InterPro" id="IPR027417">
    <property type="entry name" value="P-loop_NTPase"/>
</dbReference>
<comment type="caution">
    <text evidence="4">The sequence shown here is derived from an EMBL/GenBank/DDBJ whole genome shotgun (WGS) entry which is preliminary data.</text>
</comment>
<accession>A0ABQ9F8J2</accession>
<evidence type="ECO:0000313" key="5">
    <source>
        <dbReference type="Proteomes" id="UP001217089"/>
    </source>
</evidence>
<comment type="similarity">
    <text evidence="1">Belongs to the sulfotransferase 1 family.</text>
</comment>
<protein>
    <recommendedName>
        <fullName evidence="3">Sulfotransferase domain-containing protein</fullName>
    </recommendedName>
</protein>
<evidence type="ECO:0000313" key="4">
    <source>
        <dbReference type="EMBL" id="KAJ8313672.1"/>
    </source>
</evidence>
<dbReference type="Proteomes" id="UP001217089">
    <property type="component" value="Unassembled WGS sequence"/>
</dbReference>
<evidence type="ECO:0000256" key="2">
    <source>
        <dbReference type="ARBA" id="ARBA00022679"/>
    </source>
</evidence>
<gene>
    <name evidence="4" type="ORF">KUTeg_008233</name>
</gene>
<dbReference type="EMBL" id="JARBDR010000342">
    <property type="protein sequence ID" value="KAJ8313672.1"/>
    <property type="molecule type" value="Genomic_DNA"/>
</dbReference>
<dbReference type="InterPro" id="IPR000863">
    <property type="entry name" value="Sulfotransferase_dom"/>
</dbReference>
<keyword evidence="2" id="KW-0808">Transferase</keyword>
<dbReference type="SUPFAM" id="SSF52540">
    <property type="entry name" value="P-loop containing nucleoside triphosphate hydrolases"/>
    <property type="match status" value="1"/>
</dbReference>
<evidence type="ECO:0000259" key="3">
    <source>
        <dbReference type="Pfam" id="PF00685"/>
    </source>
</evidence>
<name>A0ABQ9F8J2_TEGGR</name>
<dbReference type="Gene3D" id="3.40.50.300">
    <property type="entry name" value="P-loop containing nucleotide triphosphate hydrolases"/>
    <property type="match status" value="2"/>
</dbReference>
<evidence type="ECO:0000256" key="1">
    <source>
        <dbReference type="ARBA" id="ARBA00005771"/>
    </source>
</evidence>
<sequence length="133" mass="15618">MLTQGSADFAPMFTFIESLPMKQLEKSLSPRVICTHLPMRYLPPVILDKAKIVCVFRNPKDVAVSIHNFNSHLNFLDYNASFREYLQLFLSDGKESQVGDWKNWFTVAQNEEFDRIYEERMKDSKLKMKFSLD</sequence>
<reference evidence="4 5" key="1">
    <citation type="submission" date="2022-12" db="EMBL/GenBank/DDBJ databases">
        <title>Chromosome-level genome of Tegillarca granosa.</title>
        <authorList>
            <person name="Kim J."/>
        </authorList>
    </citation>
    <scope>NUCLEOTIDE SEQUENCE [LARGE SCALE GENOMIC DNA]</scope>
    <source>
        <strain evidence="4">Teg-2019</strain>
        <tissue evidence="4">Adductor muscle</tissue>
    </source>
</reference>
<feature type="domain" description="Sulfotransferase" evidence="3">
    <location>
        <begin position="96"/>
        <end position="124"/>
    </location>
</feature>
<keyword evidence="5" id="KW-1185">Reference proteome</keyword>
<dbReference type="PANTHER" id="PTHR11783">
    <property type="entry name" value="SULFOTRANSFERASE SULT"/>
    <property type="match status" value="1"/>
</dbReference>
<feature type="domain" description="Sulfotransferase" evidence="3">
    <location>
        <begin position="21"/>
        <end position="91"/>
    </location>
</feature>
<proteinExistence type="inferred from homology"/>
<dbReference type="Pfam" id="PF00685">
    <property type="entry name" value="Sulfotransfer_1"/>
    <property type="match status" value="2"/>
</dbReference>